<evidence type="ECO:0000256" key="1">
    <source>
        <dbReference type="PIRSR" id="PIRSR016184-1"/>
    </source>
</evidence>
<dbReference type="AlphaFoldDB" id="I2GYE1"/>
<dbReference type="PANTHER" id="PTHR13774">
    <property type="entry name" value="PHENAZINE BIOSYNTHESIS PROTEIN"/>
    <property type="match status" value="1"/>
</dbReference>
<dbReference type="GO" id="GO:0016853">
    <property type="term" value="F:isomerase activity"/>
    <property type="evidence" value="ECO:0007669"/>
    <property type="project" value="TreeGrafter"/>
</dbReference>
<dbReference type="InParanoid" id="I2GYE1"/>
<dbReference type="FunCoup" id="I2GYE1">
    <property type="interactions" value="185"/>
</dbReference>
<dbReference type="GO" id="GO:0000785">
    <property type="term" value="C:chromatin"/>
    <property type="evidence" value="ECO:0007669"/>
    <property type="project" value="EnsemblFungi"/>
</dbReference>
<dbReference type="InterPro" id="IPR003719">
    <property type="entry name" value="Phenazine_PhzF-like"/>
</dbReference>
<organism evidence="2 3">
    <name type="scientific">Henningerozyma blattae (strain ATCC 34711 / CBS 6284 / DSM 70876 / NBRC 10599 / NRRL Y-10934 / UCD 77-7)</name>
    <name type="common">Yeast</name>
    <name type="synonym">Tetrapisispora blattae</name>
    <dbReference type="NCBI Taxonomy" id="1071380"/>
    <lineage>
        <taxon>Eukaryota</taxon>
        <taxon>Fungi</taxon>
        <taxon>Dikarya</taxon>
        <taxon>Ascomycota</taxon>
        <taxon>Saccharomycotina</taxon>
        <taxon>Saccharomycetes</taxon>
        <taxon>Saccharomycetales</taxon>
        <taxon>Saccharomycetaceae</taxon>
        <taxon>Henningerozyma</taxon>
    </lineage>
</organism>
<dbReference type="Pfam" id="PF02567">
    <property type="entry name" value="PhzC-PhzF"/>
    <property type="match status" value="1"/>
</dbReference>
<dbReference type="Proteomes" id="UP000002866">
    <property type="component" value="Chromosome 2"/>
</dbReference>
<feature type="active site" evidence="1">
    <location>
        <position position="52"/>
    </location>
</feature>
<dbReference type="EMBL" id="HE806317">
    <property type="protein sequence ID" value="CCH59143.1"/>
    <property type="molecule type" value="Genomic_DNA"/>
</dbReference>
<reference evidence="2 3" key="1">
    <citation type="journal article" date="2011" name="Proc. Natl. Acad. Sci. U.S.A.">
        <title>Evolutionary erosion of yeast sex chromosomes by mating-type switching accidents.</title>
        <authorList>
            <person name="Gordon J.L."/>
            <person name="Armisen D."/>
            <person name="Proux-Wera E."/>
            <person name="Oheigeartaigh S.S."/>
            <person name="Byrne K.P."/>
            <person name="Wolfe K.H."/>
        </authorList>
    </citation>
    <scope>NUCLEOTIDE SEQUENCE [LARGE SCALE GENOMIC DNA]</scope>
    <source>
        <strain evidence="3">ATCC 34711 / CBS 6284 / DSM 70876 / NBRC 10599 / NRRL Y-10934 / UCD 77-7</strain>
    </source>
</reference>
<sequence length="297" mass="32827">MTLKLPFKQMDVFTNTRFKGNPVAVVNCLNIDESEISDEQMQSIATWTNLSETTFLFKPTLRECTYKLKIFTPANELPFAGHPTLGSCKAFLQFTNGNEIKNVIKQECGVGIVNLTVDDGKISFVSSSNTFEPINDQIVEEIRCCLDTQFIDTPLLLHTGPEWIVCHVKDAQTCIDLKPDYQRLRNITKKYGYTGVIVGGAKNNSNIKEKLSYEMRAFAPGIDVPEDPVCGSGSIALIAYLQGLYKFQTPMNVDITQGQCVSRKGEIYSSISFDEKGIAIFSSGGSALCIIDGTINI</sequence>
<dbReference type="GO" id="GO:0030968">
    <property type="term" value="P:endoplasmic reticulum unfolded protein response"/>
    <property type="evidence" value="ECO:0007669"/>
    <property type="project" value="EnsemblFungi"/>
</dbReference>
<gene>
    <name evidence="2" type="primary">TBLA0B03010</name>
    <name evidence="2" type="ORF">TBLA_0B03010</name>
</gene>
<evidence type="ECO:0008006" key="4">
    <source>
        <dbReference type="Google" id="ProtNLM"/>
    </source>
</evidence>
<evidence type="ECO:0000313" key="2">
    <source>
        <dbReference type="EMBL" id="CCH59143.1"/>
    </source>
</evidence>
<dbReference type="KEGG" id="tbl:TBLA_0B03010"/>
<dbReference type="eggNOG" id="KOG3033">
    <property type="taxonomic scope" value="Eukaryota"/>
</dbReference>
<dbReference type="HOGENOM" id="CLU_048756_0_0_1"/>
<dbReference type="STRING" id="1071380.I2GYE1"/>
<dbReference type="NCBIfam" id="TIGR00654">
    <property type="entry name" value="PhzF_family"/>
    <property type="match status" value="1"/>
</dbReference>
<keyword evidence="3" id="KW-1185">Reference proteome</keyword>
<proteinExistence type="predicted"/>
<evidence type="ECO:0000313" key="3">
    <source>
        <dbReference type="Proteomes" id="UP000002866"/>
    </source>
</evidence>
<accession>I2GYE1</accession>
<dbReference type="OMA" id="AHWTNLS"/>
<dbReference type="GO" id="GO:0005737">
    <property type="term" value="C:cytoplasm"/>
    <property type="evidence" value="ECO:0007669"/>
    <property type="project" value="TreeGrafter"/>
</dbReference>
<dbReference type="RefSeq" id="XP_004178662.1">
    <property type="nucleotide sequence ID" value="XM_004178614.1"/>
</dbReference>
<dbReference type="Gene3D" id="3.10.310.10">
    <property type="entry name" value="Diaminopimelate Epimerase, Chain A, domain 1"/>
    <property type="match status" value="2"/>
</dbReference>
<name>I2GYE1_HENB6</name>
<protein>
    <recommendedName>
        <fullName evidence="4">Phenazine biosynthesis protein</fullName>
    </recommendedName>
</protein>
<dbReference type="GeneID" id="14494402"/>
<dbReference type="OrthoDB" id="75169at2759"/>
<dbReference type="PIRSF" id="PIRSF016184">
    <property type="entry name" value="PhzC_PhzF"/>
    <property type="match status" value="1"/>
</dbReference>
<dbReference type="SUPFAM" id="SSF54506">
    <property type="entry name" value="Diaminopimelate epimerase-like"/>
    <property type="match status" value="1"/>
</dbReference>
<dbReference type="PANTHER" id="PTHR13774:SF32">
    <property type="entry name" value="ANTISENSE-ENHANCING SEQUENCE 1"/>
    <property type="match status" value="1"/>
</dbReference>